<feature type="domain" description="Periplasmic binding protein" evidence="4">
    <location>
        <begin position="38"/>
        <end position="286"/>
    </location>
</feature>
<sequence>MNKNRFYVGLLVTAILAVLVYASYGMVNAGKKETYHSVAVIVDDSSSDRWTAFKEGLEQGADEENFHINVVSTSSFVNLHEECSIISRELENGADGVIVQLCGDDADGLFSGIVSGVPTVLAENEGESESLFTTVMADPYEIGRTIGENLLAGAGDSLSGFTVGILSGNQKMKSQRLRLEGFQKAVERSGAEILWTLSDEEVGDQSALERYWKEKPASVLVALDNDETELAGDFILGLSGEKPKLYGEGCSEKTVYYLDKGVIASLVVPNEFFMGYQCVKELAEKINYHQDNGVTEDTVDFLSVTRENLYDRDTENILFPNIS</sequence>
<proteinExistence type="predicted"/>
<evidence type="ECO:0000256" key="1">
    <source>
        <dbReference type="ARBA" id="ARBA00023015"/>
    </source>
</evidence>
<dbReference type="Pfam" id="PF13407">
    <property type="entry name" value="Peripla_BP_4"/>
    <property type="match status" value="1"/>
</dbReference>
<keyword evidence="3" id="KW-0804">Transcription</keyword>
<evidence type="ECO:0000256" key="2">
    <source>
        <dbReference type="ARBA" id="ARBA00023125"/>
    </source>
</evidence>
<dbReference type="InterPro" id="IPR025997">
    <property type="entry name" value="SBP_2_dom"/>
</dbReference>
<evidence type="ECO:0000313" key="5">
    <source>
        <dbReference type="EMBL" id="MCC2189891.1"/>
    </source>
</evidence>
<dbReference type="InterPro" id="IPR028082">
    <property type="entry name" value="Peripla_BP_I"/>
</dbReference>
<evidence type="ECO:0000259" key="4">
    <source>
        <dbReference type="Pfam" id="PF13407"/>
    </source>
</evidence>
<name>A0AAE3DSC5_9FIRM</name>
<keyword evidence="6" id="KW-1185">Reference proteome</keyword>
<dbReference type="SUPFAM" id="SSF53822">
    <property type="entry name" value="Periplasmic binding protein-like I"/>
    <property type="match status" value="1"/>
</dbReference>
<protein>
    <submittedName>
        <fullName evidence="5">Substrate-binding domain-containing protein</fullName>
    </submittedName>
</protein>
<dbReference type="GO" id="GO:0003700">
    <property type="term" value="F:DNA-binding transcription factor activity"/>
    <property type="evidence" value="ECO:0007669"/>
    <property type="project" value="TreeGrafter"/>
</dbReference>
<comment type="caution">
    <text evidence="5">The sequence shown here is derived from an EMBL/GenBank/DDBJ whole genome shotgun (WGS) entry which is preliminary data.</text>
</comment>
<organism evidence="5 6">
    <name type="scientific">Fusicatenibacter faecihominis</name>
    <dbReference type="NCBI Taxonomy" id="2881276"/>
    <lineage>
        <taxon>Bacteria</taxon>
        <taxon>Bacillati</taxon>
        <taxon>Bacillota</taxon>
        <taxon>Clostridia</taxon>
        <taxon>Lachnospirales</taxon>
        <taxon>Lachnospiraceae</taxon>
        <taxon>Fusicatenibacter</taxon>
    </lineage>
</organism>
<dbReference type="EMBL" id="JAJEPR010000012">
    <property type="protein sequence ID" value="MCC2189891.1"/>
    <property type="molecule type" value="Genomic_DNA"/>
</dbReference>
<dbReference type="GO" id="GO:0000976">
    <property type="term" value="F:transcription cis-regulatory region binding"/>
    <property type="evidence" value="ECO:0007669"/>
    <property type="project" value="TreeGrafter"/>
</dbReference>
<evidence type="ECO:0000313" key="6">
    <source>
        <dbReference type="Proteomes" id="UP001197875"/>
    </source>
</evidence>
<dbReference type="Proteomes" id="UP001197875">
    <property type="component" value="Unassembled WGS sequence"/>
</dbReference>
<evidence type="ECO:0000256" key="3">
    <source>
        <dbReference type="ARBA" id="ARBA00023163"/>
    </source>
</evidence>
<dbReference type="PANTHER" id="PTHR30146">
    <property type="entry name" value="LACI-RELATED TRANSCRIPTIONAL REPRESSOR"/>
    <property type="match status" value="1"/>
</dbReference>
<keyword evidence="2" id="KW-0238">DNA-binding</keyword>
<gene>
    <name evidence="5" type="ORF">LKD71_08750</name>
</gene>
<keyword evidence="1" id="KW-0805">Transcription regulation</keyword>
<reference evidence="5 6" key="1">
    <citation type="submission" date="2021-10" db="EMBL/GenBank/DDBJ databases">
        <title>Anaerobic single-cell dispensing facilitates the cultivation of human gut bacteria.</title>
        <authorList>
            <person name="Afrizal A."/>
        </authorList>
    </citation>
    <scope>NUCLEOTIDE SEQUENCE [LARGE SCALE GENOMIC DNA]</scope>
    <source>
        <strain evidence="5 6">CLA-AA-H277</strain>
    </source>
</reference>
<accession>A0AAE3DSC5</accession>
<dbReference type="PANTHER" id="PTHR30146:SF109">
    <property type="entry name" value="HTH-TYPE TRANSCRIPTIONAL REGULATOR GALS"/>
    <property type="match status" value="1"/>
</dbReference>
<dbReference type="RefSeq" id="WP_227615114.1">
    <property type="nucleotide sequence ID" value="NZ_JAJEPR010000012.1"/>
</dbReference>
<dbReference type="Gene3D" id="3.40.50.2300">
    <property type="match status" value="2"/>
</dbReference>
<dbReference type="AlphaFoldDB" id="A0AAE3DSC5"/>